<dbReference type="CDD" id="cd00110">
    <property type="entry name" value="LamG"/>
    <property type="match status" value="1"/>
</dbReference>
<feature type="domain" description="EGF-like" evidence="6">
    <location>
        <begin position="109"/>
        <end position="147"/>
    </location>
</feature>
<feature type="domain" description="Laminin G" evidence="5">
    <location>
        <begin position="412"/>
        <end position="577"/>
    </location>
</feature>
<dbReference type="InterPro" id="IPR009030">
    <property type="entry name" value="Growth_fac_rcpt_cys_sf"/>
</dbReference>
<dbReference type="SMART" id="SM00282">
    <property type="entry name" value="LamG"/>
    <property type="match status" value="2"/>
</dbReference>
<evidence type="ECO:0000313" key="8">
    <source>
        <dbReference type="Proteomes" id="UP000663881"/>
    </source>
</evidence>
<evidence type="ECO:0000313" key="7">
    <source>
        <dbReference type="EMBL" id="CAF3911585.1"/>
    </source>
</evidence>
<dbReference type="Pfam" id="PF02210">
    <property type="entry name" value="Laminin_G_2"/>
    <property type="match status" value="1"/>
</dbReference>
<protein>
    <recommendedName>
        <fullName evidence="9">EGF-like domain-containing protein</fullName>
    </recommendedName>
</protein>
<keyword evidence="4" id="KW-0472">Membrane</keyword>
<evidence type="ECO:0000256" key="4">
    <source>
        <dbReference type="SAM" id="Phobius"/>
    </source>
</evidence>
<dbReference type="InterPro" id="IPR050906">
    <property type="entry name" value="Notch_signaling"/>
</dbReference>
<evidence type="ECO:0000259" key="6">
    <source>
        <dbReference type="PROSITE" id="PS50026"/>
    </source>
</evidence>
<gene>
    <name evidence="7" type="ORF">OKA104_LOCUS24754</name>
</gene>
<dbReference type="EMBL" id="CAJOAY010002013">
    <property type="protein sequence ID" value="CAF3911585.1"/>
    <property type="molecule type" value="Genomic_DNA"/>
</dbReference>
<dbReference type="Proteomes" id="UP000663881">
    <property type="component" value="Unassembled WGS sequence"/>
</dbReference>
<dbReference type="SUPFAM" id="SSF49899">
    <property type="entry name" value="Concanavalin A-like lectins/glucanases"/>
    <property type="match status" value="2"/>
</dbReference>
<name>A0A819I715_9BILA</name>
<evidence type="ECO:0008006" key="9">
    <source>
        <dbReference type="Google" id="ProtNLM"/>
    </source>
</evidence>
<comment type="caution">
    <text evidence="2">Lacks conserved residue(s) required for the propagation of feature annotation.</text>
</comment>
<dbReference type="SUPFAM" id="SSF57184">
    <property type="entry name" value="Growth factor receptor domain"/>
    <property type="match status" value="1"/>
</dbReference>
<keyword evidence="2" id="KW-0245">EGF-like domain</keyword>
<reference evidence="7" key="1">
    <citation type="submission" date="2021-02" db="EMBL/GenBank/DDBJ databases">
        <authorList>
            <person name="Nowell W R."/>
        </authorList>
    </citation>
    <scope>NUCLEOTIDE SEQUENCE</scope>
</reference>
<dbReference type="PROSITE" id="PS00022">
    <property type="entry name" value="EGF_1"/>
    <property type="match status" value="1"/>
</dbReference>
<dbReference type="PANTHER" id="PTHR24044">
    <property type="entry name" value="NOTCH LIGAND FAMILY MEMBER"/>
    <property type="match status" value="1"/>
</dbReference>
<dbReference type="InterPro" id="IPR000742">
    <property type="entry name" value="EGF"/>
</dbReference>
<feature type="disulfide bond" evidence="3">
    <location>
        <begin position="550"/>
        <end position="577"/>
    </location>
</feature>
<feature type="transmembrane region" description="Helical" evidence="4">
    <location>
        <begin position="45"/>
        <end position="68"/>
    </location>
</feature>
<keyword evidence="4" id="KW-0812">Transmembrane</keyword>
<dbReference type="InterPro" id="IPR001791">
    <property type="entry name" value="Laminin_G"/>
</dbReference>
<keyword evidence="1 2" id="KW-1015">Disulfide bond</keyword>
<evidence type="ECO:0000256" key="2">
    <source>
        <dbReference type="PROSITE-ProRule" id="PRU00076"/>
    </source>
</evidence>
<accession>A0A819I715</accession>
<dbReference type="PROSITE" id="PS50026">
    <property type="entry name" value="EGF_3"/>
    <property type="match status" value="1"/>
</dbReference>
<dbReference type="Gene3D" id="2.60.120.200">
    <property type="match status" value="2"/>
</dbReference>
<feature type="non-terminal residue" evidence="7">
    <location>
        <position position="1"/>
    </location>
</feature>
<dbReference type="PROSITE" id="PS50025">
    <property type="entry name" value="LAM_G_DOMAIN"/>
    <property type="match status" value="1"/>
</dbReference>
<feature type="disulfide bond" evidence="2">
    <location>
        <begin position="137"/>
        <end position="146"/>
    </location>
</feature>
<organism evidence="7 8">
    <name type="scientific">Adineta steineri</name>
    <dbReference type="NCBI Taxonomy" id="433720"/>
    <lineage>
        <taxon>Eukaryota</taxon>
        <taxon>Metazoa</taxon>
        <taxon>Spiralia</taxon>
        <taxon>Gnathifera</taxon>
        <taxon>Rotifera</taxon>
        <taxon>Eurotatoria</taxon>
        <taxon>Bdelloidea</taxon>
        <taxon>Adinetida</taxon>
        <taxon>Adinetidae</taxon>
        <taxon>Adineta</taxon>
    </lineage>
</organism>
<keyword evidence="4" id="KW-1133">Transmembrane helix</keyword>
<dbReference type="AlphaFoldDB" id="A0A819I715"/>
<proteinExistence type="predicted"/>
<comment type="caution">
    <text evidence="7">The sequence shown here is derived from an EMBL/GenBank/DDBJ whole genome shotgun (WGS) entry which is preliminary data.</text>
</comment>
<dbReference type="PANTHER" id="PTHR24044:SF420">
    <property type="entry name" value="DELTA AND NOTCH-LIKE EPIDERMAL GROWTH FACTOR-RELATED RECEPTOR ISOFORM X1"/>
    <property type="match status" value="1"/>
</dbReference>
<sequence length="582" mass="67426">NINQANMSDVEIMKLPLHDQYQTVLIPNDHWVPVAHNRLSKRCRILLGVFVVFGITMLLLALLLHTFLINGKSTSSTIITTTTTTTTKTTSTSTKPPPTTSINTVRRTTMGACMRRTPCENRATCVDRSDENCKCLCSFSWQGHDCNKSKNSNMILNFYTTVFHFLFGRFQITFPHFNRQSYFELKLQISTKHTDNQLLRIDLIFASEHHNGLLLYADDKLTEFYFIISIRNKILDVTIRLDHSISTIQLPDMIELDKYTRLQVHILHNEIYARLNDRNISSRILPFSSSFKSSLYPGGLPESFQSERQLTFNNSEHNTILSALNIDECVANPCRSDIATCRNETRYIPIRNNDANSYKSICDVYLSSTNTDCLASSIDRCATKSCYYDQPCINVYPNNYTCICLNCSSDNPYIAGFHANSYIKRPSLQPVEHTGKFSIELWFLSENPSDKNFNLISLFKIYVYLVKLDKNSDKNFLISKIRVDDGQWYRVEIERFLRRITMKLDDNSPRRIVSSSRITEFRPYPTYIYIGGYHHLCSYNEQYCHTYRGCLKNFFIDKYFLDLLNDEINQQYSLKQCQTIAG</sequence>
<evidence type="ECO:0000259" key="5">
    <source>
        <dbReference type="PROSITE" id="PS50025"/>
    </source>
</evidence>
<dbReference type="InterPro" id="IPR013320">
    <property type="entry name" value="ConA-like_dom_sf"/>
</dbReference>
<evidence type="ECO:0000256" key="3">
    <source>
        <dbReference type="PROSITE-ProRule" id="PRU00122"/>
    </source>
</evidence>
<evidence type="ECO:0000256" key="1">
    <source>
        <dbReference type="ARBA" id="ARBA00023157"/>
    </source>
</evidence>